<dbReference type="RefSeq" id="WP_132248561.1">
    <property type="nucleotide sequence ID" value="NZ_SLZU01000027.1"/>
</dbReference>
<evidence type="ECO:0000313" key="4">
    <source>
        <dbReference type="EMBL" id="TCS57233.1"/>
    </source>
</evidence>
<comment type="caution">
    <text evidence="4">The sequence shown here is derived from an EMBL/GenBank/DDBJ whole genome shotgun (WGS) entry which is preliminary data.</text>
</comment>
<comment type="similarity">
    <text evidence="1">Belongs to the sulfatase family.</text>
</comment>
<keyword evidence="5" id="KW-1185">Reference proteome</keyword>
<sequence length="496" mass="55021">MTQFQQNPRPNILWFCADQMRHDTISALGNAEIRTPNIDRLAARGMSFDNCYVQNQICTPSRASFLTGRYPAAHRVYRNGNAYFPETERLVTKTLADAGYDCGLIGKLHLSTATRLEARPDDGYRMFDWCQNPGWEKVQGSNGYWHWLRDKGLRPEDMFPGKPPYLSIGVPAELHQAAWIADRAINFVEEARDGPWMLSLNPFDPHPPFNPPPEAMARFRDGGGLTPPLFRDSDIAHQARFADVRSQKRRAVNPMLSAVARAAHVIPEGDERGARPPEEFDGMAVKAAYYAMIENLDHQFGRILDHLESSGQIDNTVIIFTSDHGEMLGDHGLLYKGCRFFEGLVHVPLIIAGPGVPRGQRSQAMVESIDIAPTLLNLAGIDISDTIQGQSLTGTVFAGAAAHKDTVVTDFNDSLGSSEVTQDTRASMTCDGRYKLVVYHSHPGLGELFDLREDPGEFHCLWRDPGYAGLKSDLIARHLDRMMGTLDAGPPRVAPA</sequence>
<gene>
    <name evidence="4" type="ORF">EDD52_12712</name>
</gene>
<feature type="domain" description="Sulfatase N-terminal" evidence="3">
    <location>
        <begin position="10"/>
        <end position="381"/>
    </location>
</feature>
<dbReference type="PANTHER" id="PTHR42693">
    <property type="entry name" value="ARYLSULFATASE FAMILY MEMBER"/>
    <property type="match status" value="1"/>
</dbReference>
<protein>
    <submittedName>
        <fullName evidence="4">Arylsulfatase A-like enzyme</fullName>
    </submittedName>
</protein>
<evidence type="ECO:0000313" key="5">
    <source>
        <dbReference type="Proteomes" id="UP000295696"/>
    </source>
</evidence>
<proteinExistence type="inferred from homology"/>
<accession>A0A4R3IYI3</accession>
<dbReference type="EMBL" id="SLZU01000027">
    <property type="protein sequence ID" value="TCS57233.1"/>
    <property type="molecule type" value="Genomic_DNA"/>
</dbReference>
<evidence type="ECO:0000256" key="2">
    <source>
        <dbReference type="ARBA" id="ARBA00022801"/>
    </source>
</evidence>
<dbReference type="InterPro" id="IPR050738">
    <property type="entry name" value="Sulfatase"/>
</dbReference>
<dbReference type="GO" id="GO:0004065">
    <property type="term" value="F:arylsulfatase activity"/>
    <property type="evidence" value="ECO:0007669"/>
    <property type="project" value="TreeGrafter"/>
</dbReference>
<dbReference type="PANTHER" id="PTHR42693:SF53">
    <property type="entry name" value="ENDO-4-O-SULFATASE"/>
    <property type="match status" value="1"/>
</dbReference>
<organism evidence="4 5">
    <name type="scientific">Primorskyibacter sedentarius</name>
    <dbReference type="NCBI Taxonomy" id="745311"/>
    <lineage>
        <taxon>Bacteria</taxon>
        <taxon>Pseudomonadati</taxon>
        <taxon>Pseudomonadota</taxon>
        <taxon>Alphaproteobacteria</taxon>
        <taxon>Rhodobacterales</taxon>
        <taxon>Roseobacteraceae</taxon>
        <taxon>Primorskyibacter</taxon>
    </lineage>
</organism>
<dbReference type="InterPro" id="IPR017850">
    <property type="entry name" value="Alkaline_phosphatase_core_sf"/>
</dbReference>
<name>A0A4R3IYI3_9RHOB</name>
<dbReference type="Proteomes" id="UP000295696">
    <property type="component" value="Unassembled WGS sequence"/>
</dbReference>
<dbReference type="SUPFAM" id="SSF53649">
    <property type="entry name" value="Alkaline phosphatase-like"/>
    <property type="match status" value="1"/>
</dbReference>
<dbReference type="Pfam" id="PF00884">
    <property type="entry name" value="Sulfatase"/>
    <property type="match status" value="1"/>
</dbReference>
<evidence type="ECO:0000256" key="1">
    <source>
        <dbReference type="ARBA" id="ARBA00008779"/>
    </source>
</evidence>
<dbReference type="Gene3D" id="3.40.720.10">
    <property type="entry name" value="Alkaline Phosphatase, subunit A"/>
    <property type="match status" value="1"/>
</dbReference>
<dbReference type="OrthoDB" id="9795675at2"/>
<keyword evidence="2" id="KW-0378">Hydrolase</keyword>
<dbReference type="AlphaFoldDB" id="A0A4R3IYI3"/>
<reference evidence="4 5" key="1">
    <citation type="submission" date="2019-03" db="EMBL/GenBank/DDBJ databases">
        <title>Genomic Encyclopedia of Type Strains, Phase IV (KMG-IV): sequencing the most valuable type-strain genomes for metagenomic binning, comparative biology and taxonomic classification.</title>
        <authorList>
            <person name="Goeker M."/>
        </authorList>
    </citation>
    <scope>NUCLEOTIDE SEQUENCE [LARGE SCALE GENOMIC DNA]</scope>
    <source>
        <strain evidence="4 5">DSM 104836</strain>
    </source>
</reference>
<dbReference type="InterPro" id="IPR000917">
    <property type="entry name" value="Sulfatase_N"/>
</dbReference>
<evidence type="ECO:0000259" key="3">
    <source>
        <dbReference type="Pfam" id="PF00884"/>
    </source>
</evidence>